<feature type="domain" description="HTH iclR-type" evidence="2">
    <location>
        <begin position="11"/>
        <end position="73"/>
    </location>
</feature>
<feature type="domain" description="IclR-ED" evidence="3">
    <location>
        <begin position="74"/>
        <end position="250"/>
    </location>
</feature>
<sequence length="251" mass="27696">MANSEKSSDGVRAVDRALDILMAFTPADFELSVSDLIKRVDLSRPTLYRLLYTLEQKGFVTSSGDPQKFRLGPSVAHLSHVWTSHLDISALAQPYLRRVWEESGETAALFIPQGMYRMCAAELPSQNPLSFRRGVGYREKMVLGASGRVILAYTDLAPEQLREYLEGTPFDAQAYAQELQVTRKRGYATSKDELITGAVAVAVPIFDTGDRIAGSLAVFGPSVRMDDKRVAEIAALLNTESRKLSQALGHR</sequence>
<dbReference type="InterPro" id="IPR005471">
    <property type="entry name" value="Tscrpt_reg_IclR_N"/>
</dbReference>
<accession>A0ABV8NYC9</accession>
<comment type="caution">
    <text evidence="4">The sequence shown here is derived from an EMBL/GenBank/DDBJ whole genome shotgun (WGS) entry which is preliminary data.</text>
</comment>
<dbReference type="InterPro" id="IPR014757">
    <property type="entry name" value="Tscrpt_reg_IclR_C"/>
</dbReference>
<evidence type="ECO:0000259" key="3">
    <source>
        <dbReference type="PROSITE" id="PS51078"/>
    </source>
</evidence>
<dbReference type="PROSITE" id="PS51078">
    <property type="entry name" value="ICLR_ED"/>
    <property type="match status" value="1"/>
</dbReference>
<dbReference type="EMBL" id="JBHSBV010000004">
    <property type="protein sequence ID" value="MFC4201964.1"/>
    <property type="molecule type" value="Genomic_DNA"/>
</dbReference>
<dbReference type="SMART" id="SM00346">
    <property type="entry name" value="HTH_ICLR"/>
    <property type="match status" value="1"/>
</dbReference>
<evidence type="ECO:0000259" key="2">
    <source>
        <dbReference type="PROSITE" id="PS51077"/>
    </source>
</evidence>
<organism evidence="4 5">
    <name type="scientific">Candidimonas humi</name>
    <dbReference type="NCBI Taxonomy" id="683355"/>
    <lineage>
        <taxon>Bacteria</taxon>
        <taxon>Pseudomonadati</taxon>
        <taxon>Pseudomonadota</taxon>
        <taxon>Betaproteobacteria</taxon>
        <taxon>Burkholderiales</taxon>
        <taxon>Alcaligenaceae</taxon>
        <taxon>Candidimonas</taxon>
    </lineage>
</organism>
<dbReference type="InterPro" id="IPR050707">
    <property type="entry name" value="HTH_MetabolicPath_Reg"/>
</dbReference>
<dbReference type="PROSITE" id="PS51077">
    <property type="entry name" value="HTH_ICLR"/>
    <property type="match status" value="1"/>
</dbReference>
<dbReference type="Pfam" id="PF09339">
    <property type="entry name" value="HTH_IclR"/>
    <property type="match status" value="1"/>
</dbReference>
<keyword evidence="5" id="KW-1185">Reference proteome</keyword>
<evidence type="ECO:0000256" key="1">
    <source>
        <dbReference type="ARBA" id="ARBA00023125"/>
    </source>
</evidence>
<gene>
    <name evidence="4" type="ORF">ACFOY1_13475</name>
</gene>
<proteinExistence type="predicted"/>
<evidence type="ECO:0000313" key="5">
    <source>
        <dbReference type="Proteomes" id="UP001595848"/>
    </source>
</evidence>
<reference evidence="5" key="1">
    <citation type="journal article" date="2019" name="Int. J. Syst. Evol. Microbiol.">
        <title>The Global Catalogue of Microorganisms (GCM) 10K type strain sequencing project: providing services to taxonomists for standard genome sequencing and annotation.</title>
        <authorList>
            <consortium name="The Broad Institute Genomics Platform"/>
            <consortium name="The Broad Institute Genome Sequencing Center for Infectious Disease"/>
            <person name="Wu L."/>
            <person name="Ma J."/>
        </authorList>
    </citation>
    <scope>NUCLEOTIDE SEQUENCE [LARGE SCALE GENOMIC DNA]</scope>
    <source>
        <strain evidence="5">LMG 24813</strain>
    </source>
</reference>
<dbReference type="InterPro" id="IPR011991">
    <property type="entry name" value="ArsR-like_HTH"/>
</dbReference>
<name>A0ABV8NYC9_9BURK</name>
<dbReference type="PANTHER" id="PTHR30136:SF35">
    <property type="entry name" value="HTH-TYPE TRANSCRIPTIONAL REGULATOR RV1719"/>
    <property type="match status" value="1"/>
</dbReference>
<keyword evidence="1" id="KW-0238">DNA-binding</keyword>
<dbReference type="CDD" id="cd00090">
    <property type="entry name" value="HTH_ARSR"/>
    <property type="match status" value="1"/>
</dbReference>
<evidence type="ECO:0000313" key="4">
    <source>
        <dbReference type="EMBL" id="MFC4201964.1"/>
    </source>
</evidence>
<dbReference type="PANTHER" id="PTHR30136">
    <property type="entry name" value="HELIX-TURN-HELIX TRANSCRIPTIONAL REGULATOR, ICLR FAMILY"/>
    <property type="match status" value="1"/>
</dbReference>
<dbReference type="RefSeq" id="WP_217964778.1">
    <property type="nucleotide sequence ID" value="NZ_JAHTBN010000004.1"/>
</dbReference>
<protein>
    <submittedName>
        <fullName evidence="4">IclR family transcriptional regulator</fullName>
    </submittedName>
</protein>
<dbReference type="Pfam" id="PF01614">
    <property type="entry name" value="IclR_C"/>
    <property type="match status" value="1"/>
</dbReference>
<dbReference type="Proteomes" id="UP001595848">
    <property type="component" value="Unassembled WGS sequence"/>
</dbReference>